<evidence type="ECO:0000256" key="1">
    <source>
        <dbReference type="SAM" id="MobiDB-lite"/>
    </source>
</evidence>
<dbReference type="GO" id="GO:0003712">
    <property type="term" value="F:transcription coregulator activity"/>
    <property type="evidence" value="ECO:0007669"/>
    <property type="project" value="InterPro"/>
</dbReference>
<proteinExistence type="predicted"/>
<accession>Q4T9Q4</accession>
<name>Q4T9Q4_TETNG</name>
<dbReference type="PANTHER" id="PTHR15088:SF0">
    <property type="entry name" value="NUCLEAR RECEPTOR-INTERACTING PROTEIN 1"/>
    <property type="match status" value="1"/>
</dbReference>
<organism evidence="3">
    <name type="scientific">Tetraodon nigroviridis</name>
    <name type="common">Spotted green pufferfish</name>
    <name type="synonym">Chelonodon nigroviridis</name>
    <dbReference type="NCBI Taxonomy" id="99883"/>
    <lineage>
        <taxon>Eukaryota</taxon>
        <taxon>Metazoa</taxon>
        <taxon>Chordata</taxon>
        <taxon>Craniata</taxon>
        <taxon>Vertebrata</taxon>
        <taxon>Euteleostomi</taxon>
        <taxon>Actinopterygii</taxon>
        <taxon>Neopterygii</taxon>
        <taxon>Teleostei</taxon>
        <taxon>Neoteleostei</taxon>
        <taxon>Acanthomorphata</taxon>
        <taxon>Eupercaria</taxon>
        <taxon>Tetraodontiformes</taxon>
        <taxon>Tetradontoidea</taxon>
        <taxon>Tetraodontidae</taxon>
        <taxon>Tetraodon</taxon>
    </lineage>
</organism>
<feature type="domain" description="Nuclear receptor-interacting protein 1 repression" evidence="2">
    <location>
        <begin position="148"/>
        <end position="276"/>
    </location>
</feature>
<dbReference type="InterPro" id="IPR026649">
    <property type="entry name" value="NRIP1"/>
</dbReference>
<sequence>MTHGEDPGPETREDSAVLTYLEGLLMHPVEAGPGATAGQEQAEQAGAVFQHHSRQVAAPEAGANGPALGSSQHLKKARLLQSGAWNHSLTQPSNPPALDLKGRSQHLHNGSPEVPAVLSARASRAPPCRSRLPRLRRPTRTPWGATPSAAGQLKGLSRPSKHSNRSGAPYGQRGRGQDRASESPKSPKAARGSTPPSASSAGESVSCAERLKAVASMARTRCSPAASPKPSVACSQLALLLSSEAHFQQYSQGHALRARFPARCASQRLAAIANQQQG</sequence>
<feature type="region of interest" description="Disordered" evidence="1">
    <location>
        <begin position="86"/>
        <end position="205"/>
    </location>
</feature>
<evidence type="ECO:0000259" key="2">
    <source>
        <dbReference type="Pfam" id="PF15687"/>
    </source>
</evidence>
<dbReference type="InterPro" id="IPR031405">
    <property type="entry name" value="NRIP1_RD1"/>
</dbReference>
<evidence type="ECO:0000313" key="3">
    <source>
        <dbReference type="EMBL" id="CAF90378.1"/>
    </source>
</evidence>
<dbReference type="GO" id="GO:0005634">
    <property type="term" value="C:nucleus"/>
    <property type="evidence" value="ECO:0007669"/>
    <property type="project" value="InterPro"/>
</dbReference>
<feature type="compositionally biased region" description="Low complexity" evidence="1">
    <location>
        <begin position="118"/>
        <end position="130"/>
    </location>
</feature>
<feature type="domain" description="Nuclear receptor-interacting protein 1 repression" evidence="2">
    <location>
        <begin position="31"/>
        <end position="111"/>
    </location>
</feature>
<dbReference type="Pfam" id="PF15687">
    <property type="entry name" value="NRIP1_repr_1"/>
    <property type="match status" value="2"/>
</dbReference>
<dbReference type="KEGG" id="tng:GSTEN00004634G001"/>
<dbReference type="PANTHER" id="PTHR15088">
    <property type="entry name" value="NUCLEAR FACTOR RIP140"/>
    <property type="match status" value="1"/>
</dbReference>
<dbReference type="EMBL" id="CAAE01007510">
    <property type="protein sequence ID" value="CAF90378.1"/>
    <property type="molecule type" value="Genomic_DNA"/>
</dbReference>
<dbReference type="GO" id="GO:0005102">
    <property type="term" value="F:signaling receptor binding"/>
    <property type="evidence" value="ECO:0007669"/>
    <property type="project" value="InterPro"/>
</dbReference>
<feature type="compositionally biased region" description="Polar residues" evidence="1">
    <location>
        <begin position="194"/>
        <end position="203"/>
    </location>
</feature>
<protein>
    <submittedName>
        <fullName evidence="3">(spotted green pufferfish) hypothetical protein</fullName>
    </submittedName>
</protein>
<reference evidence="3" key="2">
    <citation type="submission" date="2004-02" db="EMBL/GenBank/DDBJ databases">
        <authorList>
            <consortium name="Genoscope"/>
            <consortium name="Whitehead Institute Centre for Genome Research"/>
        </authorList>
    </citation>
    <scope>NUCLEOTIDE SEQUENCE</scope>
</reference>
<comment type="caution">
    <text evidence="3">The sequence shown here is derived from an EMBL/GenBank/DDBJ whole genome shotgun (WGS) entry which is preliminary data.</text>
</comment>
<reference evidence="3" key="1">
    <citation type="journal article" date="2004" name="Nature">
        <title>Genome duplication in the teleost fish Tetraodon nigroviridis reveals the early vertebrate proto-karyotype.</title>
        <authorList>
            <person name="Jaillon O."/>
            <person name="Aury J.-M."/>
            <person name="Brunet F."/>
            <person name="Petit J.-L."/>
            <person name="Stange-Thomann N."/>
            <person name="Mauceli E."/>
            <person name="Bouneau L."/>
            <person name="Fischer C."/>
            <person name="Ozouf-Costaz C."/>
            <person name="Bernot A."/>
            <person name="Nicaud S."/>
            <person name="Jaffe D."/>
            <person name="Fisher S."/>
            <person name="Lutfalla G."/>
            <person name="Dossat C."/>
            <person name="Segurens B."/>
            <person name="Dasilva C."/>
            <person name="Salanoubat M."/>
            <person name="Levy M."/>
            <person name="Boudet N."/>
            <person name="Castellano S."/>
            <person name="Anthouard V."/>
            <person name="Jubin C."/>
            <person name="Castelli V."/>
            <person name="Katinka M."/>
            <person name="Vacherie B."/>
            <person name="Biemont C."/>
            <person name="Skalli Z."/>
            <person name="Cattolico L."/>
            <person name="Poulain J."/>
            <person name="De Berardinis V."/>
            <person name="Cruaud C."/>
            <person name="Duprat S."/>
            <person name="Brottier P."/>
            <person name="Coutanceau J.-P."/>
            <person name="Gouzy J."/>
            <person name="Parra G."/>
            <person name="Lardier G."/>
            <person name="Chapple C."/>
            <person name="McKernan K.J."/>
            <person name="McEwan P."/>
            <person name="Bosak S."/>
            <person name="Kellis M."/>
            <person name="Volff J.-N."/>
            <person name="Guigo R."/>
            <person name="Zody M.C."/>
            <person name="Mesirov J."/>
            <person name="Lindblad-Toh K."/>
            <person name="Birren B."/>
            <person name="Nusbaum C."/>
            <person name="Kahn D."/>
            <person name="Robinson-Rechavi M."/>
            <person name="Laudet V."/>
            <person name="Schachter V."/>
            <person name="Quetier F."/>
            <person name="Saurin W."/>
            <person name="Scarpelli C."/>
            <person name="Wincker P."/>
            <person name="Lander E.S."/>
            <person name="Weissenbach J."/>
            <person name="Roest Crollius H."/>
        </authorList>
    </citation>
    <scope>NUCLEOTIDE SEQUENCE [LARGE SCALE GENOMIC DNA]</scope>
</reference>
<dbReference type="OrthoDB" id="9878150at2759"/>
<dbReference type="AlphaFoldDB" id="Q4T9Q4"/>
<feature type="region of interest" description="Disordered" evidence="1">
    <location>
        <begin position="53"/>
        <end position="72"/>
    </location>
</feature>
<dbReference type="GO" id="GO:0006357">
    <property type="term" value="P:regulation of transcription by RNA polymerase II"/>
    <property type="evidence" value="ECO:0007669"/>
    <property type="project" value="InterPro"/>
</dbReference>
<gene>
    <name evidence="3" type="ORF">GSTENG00004634001</name>
</gene>
<feature type="non-terminal residue" evidence="3">
    <location>
        <position position="278"/>
    </location>
</feature>